<protein>
    <submittedName>
        <fullName evidence="2">Uncharacterized protein</fullName>
    </submittedName>
</protein>
<comment type="caution">
    <text evidence="2">The sequence shown here is derived from an EMBL/GenBank/DDBJ whole genome shotgun (WGS) entry which is preliminary data.</text>
</comment>
<reference evidence="2" key="1">
    <citation type="journal article" date="2022" name="G3 (Bethesda)">
        <title>High quality genome of the basidiomycete yeast Dioszegia hungarica PDD-24b-2 isolated from cloud water.</title>
        <authorList>
            <person name="Jarrige D."/>
            <person name="Haridas S."/>
            <person name="Bleykasten-Grosshans C."/>
            <person name="Joly M."/>
            <person name="Nadalig T."/>
            <person name="Sancelme M."/>
            <person name="Vuilleumier S."/>
            <person name="Grigoriev I.V."/>
            <person name="Amato P."/>
            <person name="Bringel F."/>
        </authorList>
    </citation>
    <scope>NUCLEOTIDE SEQUENCE</scope>
    <source>
        <strain evidence="2">PDD-24b-2</strain>
    </source>
</reference>
<keyword evidence="3" id="KW-1185">Reference proteome</keyword>
<dbReference type="EMBL" id="JAKWFO010000005">
    <property type="protein sequence ID" value="KAI9637139.1"/>
    <property type="molecule type" value="Genomic_DNA"/>
</dbReference>
<dbReference type="Proteomes" id="UP001164286">
    <property type="component" value="Unassembled WGS sequence"/>
</dbReference>
<proteinExistence type="predicted"/>
<dbReference type="AlphaFoldDB" id="A0AA38LWT8"/>
<dbReference type="GeneID" id="77732846"/>
<evidence type="ECO:0000313" key="3">
    <source>
        <dbReference type="Proteomes" id="UP001164286"/>
    </source>
</evidence>
<organism evidence="2 3">
    <name type="scientific">Dioszegia hungarica</name>
    <dbReference type="NCBI Taxonomy" id="4972"/>
    <lineage>
        <taxon>Eukaryota</taxon>
        <taxon>Fungi</taxon>
        <taxon>Dikarya</taxon>
        <taxon>Basidiomycota</taxon>
        <taxon>Agaricomycotina</taxon>
        <taxon>Tremellomycetes</taxon>
        <taxon>Tremellales</taxon>
        <taxon>Bulleribasidiaceae</taxon>
        <taxon>Dioszegia</taxon>
    </lineage>
</organism>
<evidence type="ECO:0000256" key="1">
    <source>
        <dbReference type="SAM" id="MobiDB-lite"/>
    </source>
</evidence>
<feature type="region of interest" description="Disordered" evidence="1">
    <location>
        <begin position="202"/>
        <end position="221"/>
    </location>
</feature>
<sequence length="433" mass="47701">MDASTCPRTPLPTSIPHIEYSVTIKTSSRPLSSFDGPFVLTLHSPHSEPAIYDFPSGRFPRNSSVRFYLVYESAIPPPSAISVQARYALGWTKWRISSIRLLAVEASELPSELVAGRYRVPGISDPPIQAPLAAVPTRSADRKGSGSAWVHVWLPAWNLALHQAPDDQPSNTAVSTLSSSSSTLISQKHELDGWTLRPSLGHRKVSWPSQPRSDAPLAGRTTFPTPLAPIFTASAVESWGHTSMSIYDSPSPPSPPTTPADPDDFVSLWPQTLPGTRIPRIIQNVRKMRCEPRWSASLESDSDLQRRPPDVSIPFSGVDVSGVRRWAAEMKREGRNYTLLDWNCAKAIFEALSVGLADKQEGNSDDGWNGSGRLAERGMRAEMWNCEAYVRYLTERRVEKRAEGVLGILAEKIGTMVPADLIPIVERIKAEGY</sequence>
<gene>
    <name evidence="2" type="ORF">MKK02DRAFT_45849</name>
</gene>
<accession>A0AA38LWT8</accession>
<dbReference type="RefSeq" id="XP_052946916.1">
    <property type="nucleotide sequence ID" value="XM_053093641.1"/>
</dbReference>
<evidence type="ECO:0000313" key="2">
    <source>
        <dbReference type="EMBL" id="KAI9637139.1"/>
    </source>
</evidence>
<name>A0AA38LWT8_9TREE</name>